<keyword evidence="1" id="KW-0472">Membrane</keyword>
<dbReference type="AlphaFoldDB" id="A0A433QX61"/>
<reference evidence="2 3" key="1">
    <citation type="journal article" date="2018" name="New Phytol.">
        <title>Phylogenomics of Endogonaceae and evolution of mycorrhizas within Mucoromycota.</title>
        <authorList>
            <person name="Chang Y."/>
            <person name="Desiro A."/>
            <person name="Na H."/>
            <person name="Sandor L."/>
            <person name="Lipzen A."/>
            <person name="Clum A."/>
            <person name="Barry K."/>
            <person name="Grigoriev I.V."/>
            <person name="Martin F.M."/>
            <person name="Stajich J.E."/>
            <person name="Smith M.E."/>
            <person name="Bonito G."/>
            <person name="Spatafora J.W."/>
        </authorList>
    </citation>
    <scope>NUCLEOTIDE SEQUENCE [LARGE SCALE GENOMIC DNA]</scope>
    <source>
        <strain evidence="2 3">AD002</strain>
    </source>
</reference>
<organism evidence="2 3">
    <name type="scientific">Jimgerdemannia flammicorona</name>
    <dbReference type="NCBI Taxonomy" id="994334"/>
    <lineage>
        <taxon>Eukaryota</taxon>
        <taxon>Fungi</taxon>
        <taxon>Fungi incertae sedis</taxon>
        <taxon>Mucoromycota</taxon>
        <taxon>Mucoromycotina</taxon>
        <taxon>Endogonomycetes</taxon>
        <taxon>Endogonales</taxon>
        <taxon>Endogonaceae</taxon>
        <taxon>Jimgerdemannia</taxon>
    </lineage>
</organism>
<evidence type="ECO:0000256" key="1">
    <source>
        <dbReference type="SAM" id="Phobius"/>
    </source>
</evidence>
<evidence type="ECO:0008006" key="4">
    <source>
        <dbReference type="Google" id="ProtNLM"/>
    </source>
</evidence>
<name>A0A433QX61_9FUNG</name>
<gene>
    <name evidence="2" type="ORF">BC938DRAFT_480743</name>
</gene>
<proteinExistence type="predicted"/>
<keyword evidence="1" id="KW-1133">Transmembrane helix</keyword>
<dbReference type="EMBL" id="RBNJ01000525">
    <property type="protein sequence ID" value="RUS34393.1"/>
    <property type="molecule type" value="Genomic_DNA"/>
</dbReference>
<comment type="caution">
    <text evidence="2">The sequence shown here is derived from an EMBL/GenBank/DDBJ whole genome shotgun (WGS) entry which is preliminary data.</text>
</comment>
<feature type="transmembrane region" description="Helical" evidence="1">
    <location>
        <begin position="46"/>
        <end position="66"/>
    </location>
</feature>
<accession>A0A433QX61</accession>
<protein>
    <recommendedName>
        <fullName evidence="4">F-box domain-containing protein</fullName>
    </recommendedName>
</protein>
<dbReference type="Proteomes" id="UP000274822">
    <property type="component" value="Unassembled WGS sequence"/>
</dbReference>
<keyword evidence="3" id="KW-1185">Reference proteome</keyword>
<evidence type="ECO:0000313" key="2">
    <source>
        <dbReference type="EMBL" id="RUS34393.1"/>
    </source>
</evidence>
<keyword evidence="1" id="KW-0812">Transmembrane</keyword>
<evidence type="ECO:0000313" key="3">
    <source>
        <dbReference type="Proteomes" id="UP000274822"/>
    </source>
</evidence>
<sequence length="338" mass="38980">MPVKKVKKSNIDVLTEELLHVVFQFIHDPYTWSLTCRRFHAISKDISARALWLIGYGGSLALSMAIRLHPHPSFFDVDLAVALVNRGIPFPRVLVQYAFGRYYQGREDLAIGRRLIRPSVLFYLKSESVRRYGNDSLLSCDDGREFDSWFDKTFNRFPHNPPDYASLEEFVRRTGFIFIPYVNWGRQIRAGSTVPQGDPSLFAMIWSLLLHAPQAIDILVQIGGMDLESSIALLQKDHRMPNDYVLVQIFYRAIWYMVPESVVRSEQAIVDAIKRLLHYAPSIRMTPEALDRCDASLAALQRSRPEEVNKVPIFALKRILARWRHYGDYRQLGMSYAG</sequence>